<dbReference type="SUPFAM" id="SSF57667">
    <property type="entry name" value="beta-beta-alpha zinc fingers"/>
    <property type="match status" value="1"/>
</dbReference>
<feature type="compositionally biased region" description="Basic and acidic residues" evidence="1">
    <location>
        <begin position="189"/>
        <end position="200"/>
    </location>
</feature>
<dbReference type="OrthoDB" id="1745547at2759"/>
<organism evidence="3 4">
    <name type="scientific">Mucuna pruriens</name>
    <name type="common">Velvet bean</name>
    <name type="synonym">Dolichos pruriens</name>
    <dbReference type="NCBI Taxonomy" id="157652"/>
    <lineage>
        <taxon>Eukaryota</taxon>
        <taxon>Viridiplantae</taxon>
        <taxon>Streptophyta</taxon>
        <taxon>Embryophyta</taxon>
        <taxon>Tracheophyta</taxon>
        <taxon>Spermatophyta</taxon>
        <taxon>Magnoliopsida</taxon>
        <taxon>eudicotyledons</taxon>
        <taxon>Gunneridae</taxon>
        <taxon>Pentapetalae</taxon>
        <taxon>rosids</taxon>
        <taxon>fabids</taxon>
        <taxon>Fabales</taxon>
        <taxon>Fabaceae</taxon>
        <taxon>Papilionoideae</taxon>
        <taxon>50 kb inversion clade</taxon>
        <taxon>NPAAA clade</taxon>
        <taxon>indigoferoid/millettioid clade</taxon>
        <taxon>Phaseoleae</taxon>
        <taxon>Mucuna</taxon>
    </lineage>
</organism>
<evidence type="ECO:0000313" key="4">
    <source>
        <dbReference type="Proteomes" id="UP000257109"/>
    </source>
</evidence>
<accession>A0A371I7Y2</accession>
<dbReference type="PANTHER" id="PTHR36332">
    <property type="entry name" value="STRESS RESPONSE PROTEIN"/>
    <property type="match status" value="1"/>
</dbReference>
<feature type="domain" description="C2H2-type" evidence="2">
    <location>
        <begin position="133"/>
        <end position="158"/>
    </location>
</feature>
<name>A0A371I7Y2_MUCPR</name>
<feature type="non-terminal residue" evidence="3">
    <location>
        <position position="1"/>
    </location>
</feature>
<dbReference type="InterPro" id="IPR036236">
    <property type="entry name" value="Znf_C2H2_sf"/>
</dbReference>
<dbReference type="STRING" id="157652.A0A371I7Y2"/>
<gene>
    <name evidence="3" type="ORF">CR513_04236</name>
</gene>
<feature type="non-terminal residue" evidence="3">
    <location>
        <position position="227"/>
    </location>
</feature>
<dbReference type="AlphaFoldDB" id="A0A371I7Y2"/>
<dbReference type="InterPro" id="IPR013087">
    <property type="entry name" value="Znf_C2H2_type"/>
</dbReference>
<reference evidence="3" key="1">
    <citation type="submission" date="2018-05" db="EMBL/GenBank/DDBJ databases">
        <title>Draft genome of Mucuna pruriens seed.</title>
        <authorList>
            <person name="Nnadi N.E."/>
            <person name="Vos R."/>
            <person name="Hasami M.H."/>
            <person name="Devisetty U.K."/>
            <person name="Aguiy J.C."/>
        </authorList>
    </citation>
    <scope>NUCLEOTIDE SEQUENCE [LARGE SCALE GENOMIC DNA]</scope>
    <source>
        <strain evidence="3">JCA_2017</strain>
    </source>
</reference>
<proteinExistence type="predicted"/>
<evidence type="ECO:0000256" key="1">
    <source>
        <dbReference type="SAM" id="MobiDB-lite"/>
    </source>
</evidence>
<evidence type="ECO:0000313" key="3">
    <source>
        <dbReference type="EMBL" id="RDY11146.1"/>
    </source>
</evidence>
<dbReference type="Proteomes" id="UP000257109">
    <property type="component" value="Unassembled WGS sequence"/>
</dbReference>
<evidence type="ECO:0000259" key="2">
    <source>
        <dbReference type="Pfam" id="PF12874"/>
    </source>
</evidence>
<feature type="compositionally biased region" description="Acidic residues" evidence="1">
    <location>
        <begin position="26"/>
        <end position="44"/>
    </location>
</feature>
<keyword evidence="4" id="KW-1185">Reference proteome</keyword>
<feature type="compositionally biased region" description="Basic residues" evidence="1">
    <location>
        <begin position="201"/>
        <end position="227"/>
    </location>
</feature>
<feature type="compositionally biased region" description="Basic and acidic residues" evidence="1">
    <location>
        <begin position="7"/>
        <end position="17"/>
    </location>
</feature>
<dbReference type="EMBL" id="QJKJ01000701">
    <property type="protein sequence ID" value="RDY11146.1"/>
    <property type="molecule type" value="Genomic_DNA"/>
</dbReference>
<sequence>MIKRRFFKLDHGDRDATDPSSSSSDSELEVEAEASEEESEDDAIAEVKPNDDEVGSTSSGYVSEEDSSANDVDVNSGGLLFSEDDAGAINERQMLINRELLNKCDTEKSNVLAEKKSLSTDMPSYVLKCKSVFKCKLCPRIICLSEDTLRDHLQSKRHARSEKLHSEGRLKAMLNSDGEIENQEISEIQTKDTEKNAEKNHKGKKHHKKRLRKKSKFSRHYRLPLCA</sequence>
<feature type="region of interest" description="Disordered" evidence="1">
    <location>
        <begin position="181"/>
        <end position="227"/>
    </location>
</feature>
<dbReference type="Gene3D" id="3.30.160.60">
    <property type="entry name" value="Classic Zinc Finger"/>
    <property type="match status" value="1"/>
</dbReference>
<dbReference type="PANTHER" id="PTHR36332:SF1">
    <property type="entry name" value="STRESS RESPONSE PROTEIN"/>
    <property type="match status" value="1"/>
</dbReference>
<comment type="caution">
    <text evidence="3">The sequence shown here is derived from an EMBL/GenBank/DDBJ whole genome shotgun (WGS) entry which is preliminary data.</text>
</comment>
<dbReference type="Pfam" id="PF12874">
    <property type="entry name" value="zf-met"/>
    <property type="match status" value="1"/>
</dbReference>
<protein>
    <recommendedName>
        <fullName evidence="2">C2H2-type domain-containing protein</fullName>
    </recommendedName>
</protein>
<feature type="region of interest" description="Disordered" evidence="1">
    <location>
        <begin position="1"/>
        <end position="76"/>
    </location>
</feature>